<name>A0A915EUV5_9CEST</name>
<keyword evidence="3 5" id="KW-1133">Transmembrane helix</keyword>
<evidence type="ECO:0000313" key="7">
    <source>
        <dbReference type="WBParaSite" id="maker-E.canG7_contigs_5674-snap-gene-0.9-mRNA-1"/>
    </source>
</evidence>
<keyword evidence="4 5" id="KW-0472">Membrane</keyword>
<evidence type="ECO:0000313" key="6">
    <source>
        <dbReference type="Proteomes" id="UP000887562"/>
    </source>
</evidence>
<feature type="transmembrane region" description="Helical" evidence="5">
    <location>
        <begin position="21"/>
        <end position="42"/>
    </location>
</feature>
<dbReference type="AlphaFoldDB" id="A0A915EUV5"/>
<keyword evidence="6" id="KW-1185">Reference proteome</keyword>
<keyword evidence="2 5" id="KW-0812">Transmembrane</keyword>
<dbReference type="PANTHER" id="PTHR16950:SF16">
    <property type="entry name" value="ZINC TRANSPORTER ZIP13"/>
    <property type="match status" value="1"/>
</dbReference>
<evidence type="ECO:0000256" key="4">
    <source>
        <dbReference type="ARBA" id="ARBA00023136"/>
    </source>
</evidence>
<feature type="transmembrane region" description="Helical" evidence="5">
    <location>
        <begin position="101"/>
        <end position="123"/>
    </location>
</feature>
<feature type="transmembrane region" description="Helical" evidence="5">
    <location>
        <begin position="225"/>
        <end position="243"/>
    </location>
</feature>
<proteinExistence type="predicted"/>
<dbReference type="PANTHER" id="PTHR16950">
    <property type="entry name" value="ZINC TRANSPORTER SLC39A7 HISTIDINE-RICH MEMBRANE PROTEIN KE4"/>
    <property type="match status" value="1"/>
</dbReference>
<dbReference type="GO" id="GO:0006882">
    <property type="term" value="P:intracellular zinc ion homeostasis"/>
    <property type="evidence" value="ECO:0007669"/>
    <property type="project" value="TreeGrafter"/>
</dbReference>
<dbReference type="GO" id="GO:0005385">
    <property type="term" value="F:zinc ion transmembrane transporter activity"/>
    <property type="evidence" value="ECO:0007669"/>
    <property type="project" value="TreeGrafter"/>
</dbReference>
<accession>A0A915EUV5</accession>
<dbReference type="GO" id="GO:0016020">
    <property type="term" value="C:membrane"/>
    <property type="evidence" value="ECO:0007669"/>
    <property type="project" value="UniProtKB-SubCell"/>
</dbReference>
<comment type="subcellular location">
    <subcellularLocation>
        <location evidence="1">Membrane</location>
        <topology evidence="1">Multi-pass membrane protein</topology>
    </subcellularLocation>
</comment>
<dbReference type="InterPro" id="IPR003689">
    <property type="entry name" value="ZIP"/>
</dbReference>
<dbReference type="Pfam" id="PF02535">
    <property type="entry name" value="Zip"/>
    <property type="match status" value="1"/>
</dbReference>
<feature type="transmembrane region" description="Helical" evidence="5">
    <location>
        <begin position="263"/>
        <end position="280"/>
    </location>
</feature>
<evidence type="ECO:0000256" key="3">
    <source>
        <dbReference type="ARBA" id="ARBA00022989"/>
    </source>
</evidence>
<dbReference type="WBParaSite" id="maker-E.canG7_contigs_5674-snap-gene-0.9-mRNA-1">
    <property type="protein sequence ID" value="maker-E.canG7_contigs_5674-snap-gene-0.9-mRNA-1"/>
    <property type="gene ID" value="EcG7_08098"/>
</dbReference>
<organism evidence="6 7">
    <name type="scientific">Echinococcus canadensis</name>
    <dbReference type="NCBI Taxonomy" id="519352"/>
    <lineage>
        <taxon>Eukaryota</taxon>
        <taxon>Metazoa</taxon>
        <taxon>Spiralia</taxon>
        <taxon>Lophotrochozoa</taxon>
        <taxon>Platyhelminthes</taxon>
        <taxon>Cestoda</taxon>
        <taxon>Eucestoda</taxon>
        <taxon>Cyclophyllidea</taxon>
        <taxon>Taeniidae</taxon>
        <taxon>Echinococcus</taxon>
        <taxon>Echinococcus canadensis group</taxon>
    </lineage>
</organism>
<dbReference type="Proteomes" id="UP000887562">
    <property type="component" value="Unplaced"/>
</dbReference>
<evidence type="ECO:0000256" key="5">
    <source>
        <dbReference type="SAM" id="Phobius"/>
    </source>
</evidence>
<reference evidence="7" key="1">
    <citation type="submission" date="2022-11" db="UniProtKB">
        <authorList>
            <consortium name="WormBaseParasite"/>
        </authorList>
    </citation>
    <scope>IDENTIFICATION</scope>
</reference>
<evidence type="ECO:0000256" key="1">
    <source>
        <dbReference type="ARBA" id="ARBA00004141"/>
    </source>
</evidence>
<evidence type="ECO:0000256" key="2">
    <source>
        <dbReference type="ARBA" id="ARBA00022692"/>
    </source>
</evidence>
<protein>
    <submittedName>
        <fullName evidence="7">Zinc transporter ZIP13</fullName>
    </submittedName>
</protein>
<sequence length="397" mass="43898">VTCSSKFGNVEMVGFPNFFEVILSTLSAMAVGSSGIFPALILEAPNKLSLNEIGMDCGDSILTLEIVLNRWLCFATGSLLGEVFLHLLPESVDSLLLNSSAWALAILTGILVFFATEMVAGFYENLQLSKTGKSSNDLQIMDSPRVRQGVGFSVPRAVGYLNLLANSIDNFSHGLSLGASYSVSIRCGLIATTCLLIHEIPHEISDFIILLRSGFSRRGAIKAQLLTASTCLIGTYTLAIFRWKFKAKSKTKAKYSEALFKYVLQYLVVFTGTQPLLKFMKLKWFCFPRRLDVIAAFYGRWVSVHRTGLLTSHFFARKDTKGVLHPAVLHVAWSGVHSGTCMRPLFELESSDRDESILETISSSGQFVQSSAFVPTRMIVIVVFVFYHPDSFSIKHE</sequence>